<dbReference type="AlphaFoldDB" id="L1JGC5"/>
<evidence type="ECO:0000313" key="4">
    <source>
        <dbReference type="Proteomes" id="UP000011087"/>
    </source>
</evidence>
<reference evidence="2 4" key="1">
    <citation type="journal article" date="2012" name="Nature">
        <title>Algal genomes reveal evolutionary mosaicism and the fate of nucleomorphs.</title>
        <authorList>
            <consortium name="DOE Joint Genome Institute"/>
            <person name="Curtis B.A."/>
            <person name="Tanifuji G."/>
            <person name="Burki F."/>
            <person name="Gruber A."/>
            <person name="Irimia M."/>
            <person name="Maruyama S."/>
            <person name="Arias M.C."/>
            <person name="Ball S.G."/>
            <person name="Gile G.H."/>
            <person name="Hirakawa Y."/>
            <person name="Hopkins J.F."/>
            <person name="Kuo A."/>
            <person name="Rensing S.A."/>
            <person name="Schmutz J."/>
            <person name="Symeonidi A."/>
            <person name="Elias M."/>
            <person name="Eveleigh R.J."/>
            <person name="Herman E.K."/>
            <person name="Klute M.J."/>
            <person name="Nakayama T."/>
            <person name="Obornik M."/>
            <person name="Reyes-Prieto A."/>
            <person name="Armbrust E.V."/>
            <person name="Aves S.J."/>
            <person name="Beiko R.G."/>
            <person name="Coutinho P."/>
            <person name="Dacks J.B."/>
            <person name="Durnford D.G."/>
            <person name="Fast N.M."/>
            <person name="Green B.R."/>
            <person name="Grisdale C.J."/>
            <person name="Hempel F."/>
            <person name="Henrissat B."/>
            <person name="Hoppner M.P."/>
            <person name="Ishida K."/>
            <person name="Kim E."/>
            <person name="Koreny L."/>
            <person name="Kroth P.G."/>
            <person name="Liu Y."/>
            <person name="Malik S.B."/>
            <person name="Maier U.G."/>
            <person name="McRose D."/>
            <person name="Mock T."/>
            <person name="Neilson J.A."/>
            <person name="Onodera N.T."/>
            <person name="Poole A.M."/>
            <person name="Pritham E.J."/>
            <person name="Richards T.A."/>
            <person name="Rocap G."/>
            <person name="Roy S.W."/>
            <person name="Sarai C."/>
            <person name="Schaack S."/>
            <person name="Shirato S."/>
            <person name="Slamovits C.H."/>
            <person name="Spencer D.F."/>
            <person name="Suzuki S."/>
            <person name="Worden A.Z."/>
            <person name="Zauner S."/>
            <person name="Barry K."/>
            <person name="Bell C."/>
            <person name="Bharti A.K."/>
            <person name="Crow J.A."/>
            <person name="Grimwood J."/>
            <person name="Kramer R."/>
            <person name="Lindquist E."/>
            <person name="Lucas S."/>
            <person name="Salamov A."/>
            <person name="McFadden G.I."/>
            <person name="Lane C.E."/>
            <person name="Keeling P.J."/>
            <person name="Gray M.W."/>
            <person name="Grigoriev I.V."/>
            <person name="Archibald J.M."/>
        </authorList>
    </citation>
    <scope>NUCLEOTIDE SEQUENCE</scope>
    <source>
        <strain evidence="2 4">CCMP2712</strain>
    </source>
</reference>
<feature type="compositionally biased region" description="Basic and acidic residues" evidence="1">
    <location>
        <begin position="116"/>
        <end position="129"/>
    </location>
</feature>
<reference evidence="4" key="2">
    <citation type="submission" date="2012-11" db="EMBL/GenBank/DDBJ databases">
        <authorList>
            <person name="Kuo A."/>
            <person name="Curtis B.A."/>
            <person name="Tanifuji G."/>
            <person name="Burki F."/>
            <person name="Gruber A."/>
            <person name="Irimia M."/>
            <person name="Maruyama S."/>
            <person name="Arias M.C."/>
            <person name="Ball S.G."/>
            <person name="Gile G.H."/>
            <person name="Hirakawa Y."/>
            <person name="Hopkins J.F."/>
            <person name="Rensing S.A."/>
            <person name="Schmutz J."/>
            <person name="Symeonidi A."/>
            <person name="Elias M."/>
            <person name="Eveleigh R.J."/>
            <person name="Herman E.K."/>
            <person name="Klute M.J."/>
            <person name="Nakayama T."/>
            <person name="Obornik M."/>
            <person name="Reyes-Prieto A."/>
            <person name="Armbrust E.V."/>
            <person name="Aves S.J."/>
            <person name="Beiko R.G."/>
            <person name="Coutinho P."/>
            <person name="Dacks J.B."/>
            <person name="Durnford D.G."/>
            <person name="Fast N.M."/>
            <person name="Green B.R."/>
            <person name="Grisdale C."/>
            <person name="Hempe F."/>
            <person name="Henrissat B."/>
            <person name="Hoppner M.P."/>
            <person name="Ishida K.-I."/>
            <person name="Kim E."/>
            <person name="Koreny L."/>
            <person name="Kroth P.G."/>
            <person name="Liu Y."/>
            <person name="Malik S.-B."/>
            <person name="Maier U.G."/>
            <person name="McRose D."/>
            <person name="Mock T."/>
            <person name="Neilson J.A."/>
            <person name="Onodera N.T."/>
            <person name="Poole A.M."/>
            <person name="Pritham E.J."/>
            <person name="Richards T.A."/>
            <person name="Rocap G."/>
            <person name="Roy S.W."/>
            <person name="Sarai C."/>
            <person name="Schaack S."/>
            <person name="Shirato S."/>
            <person name="Slamovits C.H."/>
            <person name="Spencer D.F."/>
            <person name="Suzuki S."/>
            <person name="Worden A.Z."/>
            <person name="Zauner S."/>
            <person name="Barry K."/>
            <person name="Bell C."/>
            <person name="Bharti A.K."/>
            <person name="Crow J.A."/>
            <person name="Grimwood J."/>
            <person name="Kramer R."/>
            <person name="Lindquist E."/>
            <person name="Lucas S."/>
            <person name="Salamov A."/>
            <person name="McFadden G.I."/>
            <person name="Lane C.E."/>
            <person name="Keeling P.J."/>
            <person name="Gray M.W."/>
            <person name="Grigoriev I.V."/>
            <person name="Archibald J.M."/>
        </authorList>
    </citation>
    <scope>NUCLEOTIDE SEQUENCE</scope>
    <source>
        <strain evidence="4">CCMP2712</strain>
    </source>
</reference>
<keyword evidence="4" id="KW-1185">Reference proteome</keyword>
<dbReference type="EnsemblProtists" id="EKX47150">
    <property type="protein sequence ID" value="EKX47150"/>
    <property type="gene ID" value="GUITHDRAFT_152170"/>
</dbReference>
<reference evidence="3" key="3">
    <citation type="submission" date="2016-03" db="UniProtKB">
        <authorList>
            <consortium name="EnsemblProtists"/>
        </authorList>
    </citation>
    <scope>IDENTIFICATION</scope>
</reference>
<feature type="compositionally biased region" description="Basic and acidic residues" evidence="1">
    <location>
        <begin position="55"/>
        <end position="70"/>
    </location>
</feature>
<gene>
    <name evidence="2" type="ORF">GUITHDRAFT_152170</name>
</gene>
<accession>L1JGC5</accession>
<dbReference type="PaxDb" id="55529-EKX47150"/>
<evidence type="ECO:0000313" key="3">
    <source>
        <dbReference type="EnsemblProtists" id="EKX47150"/>
    </source>
</evidence>
<sequence>MSVGHTPSGCFCRGSSYAIQWRTRKPGDDAGEVVLLSEEEDSGDDLHEPTSLLKDAYDGKNDPILKEKDLAPPSGSAESDESDSAMDQTLLEAVAQMPAKAAGVPEGLTEVNQESSQDKEAQGQTHLDDHESVGISQAVLLHSTCNAAMALKNKSTDSKVAQEELRRWTLEQELANIDKSRSNPGSAAKSEKKTPVMGHVLEFASRFGFWKEIAFGLPDHGEYLWTVPVDVEQGRYQLRVREVGKPLECSSYPITIRDNLLFLNPNQDAIWQMKSKQIIQWDSLGVATEMELSLESMSDSFVQMIEQSLDNSGTVSWTVSNSLSVGRYRLKITDKYRTVTAYSKDIMIVPPM</sequence>
<dbReference type="Proteomes" id="UP000011087">
    <property type="component" value="Unassembled WGS sequence"/>
</dbReference>
<protein>
    <submittedName>
        <fullName evidence="2 3">Uncharacterized protein</fullName>
    </submittedName>
</protein>
<name>L1JGC5_GUITC</name>
<evidence type="ECO:0000256" key="1">
    <source>
        <dbReference type="SAM" id="MobiDB-lite"/>
    </source>
</evidence>
<proteinExistence type="predicted"/>
<feature type="region of interest" description="Disordered" evidence="1">
    <location>
        <begin position="30"/>
        <end position="85"/>
    </location>
</feature>
<dbReference type="RefSeq" id="XP_005834130.1">
    <property type="nucleotide sequence ID" value="XM_005834073.1"/>
</dbReference>
<dbReference type="KEGG" id="gtt:GUITHDRAFT_152170"/>
<feature type="region of interest" description="Disordered" evidence="1">
    <location>
        <begin position="99"/>
        <end position="129"/>
    </location>
</feature>
<evidence type="ECO:0000313" key="2">
    <source>
        <dbReference type="EMBL" id="EKX47150.1"/>
    </source>
</evidence>
<organism evidence="2">
    <name type="scientific">Guillardia theta (strain CCMP2712)</name>
    <name type="common">Cryptophyte</name>
    <dbReference type="NCBI Taxonomy" id="905079"/>
    <lineage>
        <taxon>Eukaryota</taxon>
        <taxon>Cryptophyceae</taxon>
        <taxon>Pyrenomonadales</taxon>
        <taxon>Geminigeraceae</taxon>
        <taxon>Guillardia</taxon>
    </lineage>
</organism>
<dbReference type="HOGENOM" id="CLU_788581_0_0_1"/>
<dbReference type="EMBL" id="JH992991">
    <property type="protein sequence ID" value="EKX47150.1"/>
    <property type="molecule type" value="Genomic_DNA"/>
</dbReference>
<dbReference type="GeneID" id="17303760"/>